<proteinExistence type="predicted"/>
<dbReference type="HOGENOM" id="CLU_2803025_0_0_7"/>
<dbReference type="AlphaFoldDB" id="B8JBH7"/>
<sequence>MNAHRESFYRCTIASPEGRRVAHVRAWDAREAEELFRAELRADGLEAAGPIEVAALGGAQGPRALAS</sequence>
<organism evidence="1 2">
    <name type="scientific">Anaeromyxobacter dehalogenans (strain ATCC BAA-258 / DSM 21875 / 2CP-1)</name>
    <dbReference type="NCBI Taxonomy" id="455488"/>
    <lineage>
        <taxon>Bacteria</taxon>
        <taxon>Pseudomonadati</taxon>
        <taxon>Myxococcota</taxon>
        <taxon>Myxococcia</taxon>
        <taxon>Myxococcales</taxon>
        <taxon>Cystobacterineae</taxon>
        <taxon>Anaeromyxobacteraceae</taxon>
        <taxon>Anaeromyxobacter</taxon>
    </lineage>
</organism>
<name>B8JBH7_ANAD2</name>
<dbReference type="KEGG" id="acp:A2cp1_4268"/>
<evidence type="ECO:0000313" key="1">
    <source>
        <dbReference type="EMBL" id="ACL67585.1"/>
    </source>
</evidence>
<reference evidence="1" key="1">
    <citation type="submission" date="2009-01" db="EMBL/GenBank/DDBJ databases">
        <title>Complete sequence of Anaeromyxobacter dehalogenans 2CP-1.</title>
        <authorList>
            <consortium name="US DOE Joint Genome Institute"/>
            <person name="Lucas S."/>
            <person name="Copeland A."/>
            <person name="Lapidus A."/>
            <person name="Glavina del Rio T."/>
            <person name="Dalin E."/>
            <person name="Tice H."/>
            <person name="Bruce D."/>
            <person name="Goodwin L."/>
            <person name="Pitluck S."/>
            <person name="Saunders E."/>
            <person name="Brettin T."/>
            <person name="Detter J.C."/>
            <person name="Han C."/>
            <person name="Larimer F."/>
            <person name="Land M."/>
            <person name="Hauser L."/>
            <person name="Kyrpides N."/>
            <person name="Ovchinnikova G."/>
            <person name="Beliaev A.S."/>
            <person name="Richardson P."/>
        </authorList>
    </citation>
    <scope>NUCLEOTIDE SEQUENCE</scope>
    <source>
        <strain evidence="1">2CP-1</strain>
    </source>
</reference>
<accession>B8JBH7</accession>
<protein>
    <submittedName>
        <fullName evidence="1">Uncharacterized protein</fullName>
    </submittedName>
</protein>
<gene>
    <name evidence="1" type="ordered locus">A2cp1_4268</name>
</gene>
<keyword evidence="2" id="KW-1185">Reference proteome</keyword>
<dbReference type="RefSeq" id="WP_015935291.1">
    <property type="nucleotide sequence ID" value="NC_011891.1"/>
</dbReference>
<evidence type="ECO:0000313" key="2">
    <source>
        <dbReference type="Proteomes" id="UP000007089"/>
    </source>
</evidence>
<dbReference type="EMBL" id="CP001359">
    <property type="protein sequence ID" value="ACL67585.1"/>
    <property type="molecule type" value="Genomic_DNA"/>
</dbReference>
<dbReference type="Proteomes" id="UP000007089">
    <property type="component" value="Chromosome"/>
</dbReference>